<reference evidence="4 5" key="1">
    <citation type="journal article" date="2014" name="Gene">
        <title>A comparative genomic analysis of the alkalitolerant soil bacterium Bacillus lehensis G1.</title>
        <authorList>
            <person name="Noor Y.M."/>
            <person name="Samsulrizal N.H."/>
            <person name="Jema'on N.A."/>
            <person name="Low K.O."/>
            <person name="Ramli A.N."/>
            <person name="Alias N.I."/>
            <person name="Damis S.I."/>
            <person name="Fuzi S.F."/>
            <person name="Isa M.N."/>
            <person name="Murad A.M."/>
            <person name="Raih M.F."/>
            <person name="Bakar F.D."/>
            <person name="Najimudin N."/>
            <person name="Mahadi N.M."/>
            <person name="Illias R.M."/>
        </authorList>
    </citation>
    <scope>NUCLEOTIDE SEQUENCE [LARGE SCALE GENOMIC DNA]</scope>
    <source>
        <strain evidence="4 5">G1</strain>
    </source>
</reference>
<accession>A0A060M5X6</accession>
<dbReference type="InterPro" id="IPR050902">
    <property type="entry name" value="ABC_Transporter_SBP"/>
</dbReference>
<dbReference type="eggNOG" id="COG0614">
    <property type="taxonomic scope" value="Bacteria"/>
</dbReference>
<evidence type="ECO:0000259" key="3">
    <source>
        <dbReference type="PROSITE" id="PS50983"/>
    </source>
</evidence>
<evidence type="ECO:0000313" key="5">
    <source>
        <dbReference type="Proteomes" id="UP000027142"/>
    </source>
</evidence>
<dbReference type="SUPFAM" id="SSF53807">
    <property type="entry name" value="Helical backbone' metal receptor"/>
    <property type="match status" value="1"/>
</dbReference>
<protein>
    <submittedName>
        <fullName evidence="4">High-affinity heme uptake system protein</fullName>
    </submittedName>
</protein>
<dbReference type="STRING" id="1246626.BleG1_3401"/>
<dbReference type="PANTHER" id="PTHR30535">
    <property type="entry name" value="VITAMIN B12-BINDING PROTEIN"/>
    <property type="match status" value="1"/>
</dbReference>
<dbReference type="HOGENOM" id="CLU_038034_2_3_9"/>
<dbReference type="AlphaFoldDB" id="A0A060M5X6"/>
<gene>
    <name evidence="4" type="ORF">BleG1_3401</name>
</gene>
<dbReference type="OrthoDB" id="9816357at2"/>
<dbReference type="Pfam" id="PF01497">
    <property type="entry name" value="Peripla_BP_2"/>
    <property type="match status" value="1"/>
</dbReference>
<dbReference type="InterPro" id="IPR002491">
    <property type="entry name" value="ABC_transptr_periplasmic_BD"/>
</dbReference>
<dbReference type="PANTHER" id="PTHR30535:SF34">
    <property type="entry name" value="MOLYBDATE-BINDING PROTEIN MOLA"/>
    <property type="match status" value="1"/>
</dbReference>
<dbReference type="GO" id="GO:0071281">
    <property type="term" value="P:cellular response to iron ion"/>
    <property type="evidence" value="ECO:0007669"/>
    <property type="project" value="TreeGrafter"/>
</dbReference>
<dbReference type="PATRIC" id="fig|1246626.3.peg.3383"/>
<evidence type="ECO:0000313" key="4">
    <source>
        <dbReference type="EMBL" id="AIC95948.1"/>
    </source>
</evidence>
<comment type="similarity">
    <text evidence="1">Belongs to the bacterial solute-binding protein 8 family.</text>
</comment>
<evidence type="ECO:0000256" key="1">
    <source>
        <dbReference type="ARBA" id="ARBA00008814"/>
    </source>
</evidence>
<dbReference type="PROSITE" id="PS50983">
    <property type="entry name" value="FE_B12_PBP"/>
    <property type="match status" value="1"/>
</dbReference>
<name>A0A060M5X6_9BACI</name>
<dbReference type="KEGG" id="ble:BleG1_3401"/>
<organism evidence="4 5">
    <name type="scientific">Shouchella lehensis G1</name>
    <dbReference type="NCBI Taxonomy" id="1246626"/>
    <lineage>
        <taxon>Bacteria</taxon>
        <taxon>Bacillati</taxon>
        <taxon>Bacillota</taxon>
        <taxon>Bacilli</taxon>
        <taxon>Bacillales</taxon>
        <taxon>Bacillaceae</taxon>
        <taxon>Shouchella</taxon>
    </lineage>
</organism>
<feature type="signal peptide" evidence="2">
    <location>
        <begin position="1"/>
        <end position="22"/>
    </location>
</feature>
<evidence type="ECO:0000256" key="2">
    <source>
        <dbReference type="SAM" id="SignalP"/>
    </source>
</evidence>
<feature type="chain" id="PRO_5038368545" evidence="2">
    <location>
        <begin position="23"/>
        <end position="310"/>
    </location>
</feature>
<dbReference type="RefSeq" id="WP_051667642.1">
    <property type="nucleotide sequence ID" value="NZ_CP003923.1"/>
</dbReference>
<sequence>MKLRSFVFFLFGLLLVGCQATNADSEQASHGVTDFSHRSIQFAQVPERIAVLGNGELDIVYALEQEVVARPTSQGQPVVAEADQAEQIGSYHEVDIERLTLTQPDVVFANDPMNQKDVTAIEGTGAEVVLTRANSINDIKAQITLIGEVVQQEEKARHIVRGIEKTEKEMVDEPLHTETKALLIYGAPGSNLVALPNSLAGNLLEAAGGINIAAEFEQLQDYPQYAALSPERIIQANPAIVFFMAHGDPSSVEESFIQEMKQHAGWSQLPAVQEGRMNILPADLFGTNPGTRVTEAIDYMREQLTEAQSE</sequence>
<dbReference type="EMBL" id="CP003923">
    <property type="protein sequence ID" value="AIC95948.1"/>
    <property type="molecule type" value="Genomic_DNA"/>
</dbReference>
<dbReference type="Gene3D" id="3.40.50.1980">
    <property type="entry name" value="Nitrogenase molybdenum iron protein domain"/>
    <property type="match status" value="2"/>
</dbReference>
<keyword evidence="2" id="KW-0732">Signal</keyword>
<keyword evidence="5" id="KW-1185">Reference proteome</keyword>
<proteinExistence type="inferred from homology"/>
<dbReference type="Proteomes" id="UP000027142">
    <property type="component" value="Chromosome"/>
</dbReference>
<feature type="domain" description="Fe/B12 periplasmic-binding" evidence="3">
    <location>
        <begin position="48"/>
        <end position="308"/>
    </location>
</feature>
<dbReference type="PROSITE" id="PS51257">
    <property type="entry name" value="PROKAR_LIPOPROTEIN"/>
    <property type="match status" value="1"/>
</dbReference>